<dbReference type="RefSeq" id="WP_110360893.1">
    <property type="nucleotide sequence ID" value="NZ_QFLI01000004.1"/>
</dbReference>
<accession>A0A2V3ZXR4</accession>
<reference evidence="1 2" key="1">
    <citation type="submission" date="2018-05" db="EMBL/GenBank/DDBJ databases">
        <title>Marinifilum breve JC075T sp. nov., a marine bacterium isolated from Yongle Blue Hole in the South China Sea.</title>
        <authorList>
            <person name="Fu T."/>
        </authorList>
    </citation>
    <scope>NUCLEOTIDE SEQUENCE [LARGE SCALE GENOMIC DNA]</scope>
    <source>
        <strain evidence="1 2">JC075</strain>
    </source>
</reference>
<sequence length="109" mass="12690">MLDKLLKNTKDYFWRLNRDGDVVLGSSDIEPKAKITFTITKKWVNVAPIVEDSPGNYIGKPENFMKKSKEYDLIVDLVKAVKTYLKDDPKIDHEKCLDNTMKLLQDYYS</sequence>
<dbReference type="OrthoDB" id="1121754at2"/>
<comment type="caution">
    <text evidence="1">The sequence shown here is derived from an EMBL/GenBank/DDBJ whole genome shotgun (WGS) entry which is preliminary data.</text>
</comment>
<dbReference type="AlphaFoldDB" id="A0A2V3ZXR4"/>
<name>A0A2V3ZXR4_9BACT</name>
<gene>
    <name evidence="1" type="ORF">DF185_11500</name>
</gene>
<keyword evidence="2" id="KW-1185">Reference proteome</keyword>
<protein>
    <submittedName>
        <fullName evidence="1">Uncharacterized protein</fullName>
    </submittedName>
</protein>
<organism evidence="1 2">
    <name type="scientific">Marinifilum breve</name>
    <dbReference type="NCBI Taxonomy" id="2184082"/>
    <lineage>
        <taxon>Bacteria</taxon>
        <taxon>Pseudomonadati</taxon>
        <taxon>Bacteroidota</taxon>
        <taxon>Bacteroidia</taxon>
        <taxon>Marinilabiliales</taxon>
        <taxon>Marinifilaceae</taxon>
    </lineage>
</organism>
<dbReference type="EMBL" id="QFLI01000004">
    <property type="protein sequence ID" value="PXY01262.1"/>
    <property type="molecule type" value="Genomic_DNA"/>
</dbReference>
<proteinExistence type="predicted"/>
<evidence type="ECO:0000313" key="1">
    <source>
        <dbReference type="EMBL" id="PXY01262.1"/>
    </source>
</evidence>
<dbReference type="Proteomes" id="UP000248079">
    <property type="component" value="Unassembled WGS sequence"/>
</dbReference>
<evidence type="ECO:0000313" key="2">
    <source>
        <dbReference type="Proteomes" id="UP000248079"/>
    </source>
</evidence>